<name>A0AAV4DPS5_9GAST</name>
<dbReference type="EMBL" id="BLXT01008183">
    <property type="protein sequence ID" value="GFO46338.1"/>
    <property type="molecule type" value="Genomic_DNA"/>
</dbReference>
<sequence>MLTPTYTQDTSGQKVRARDVKCLETAVTIKVCESNFREKKSRAVRFSWFGYSADLVIRPACQTCSYRRFRAETGQDLTEEVWSGGFKLSCQIARFLPV</sequence>
<dbReference type="Proteomes" id="UP000735302">
    <property type="component" value="Unassembled WGS sequence"/>
</dbReference>
<reference evidence="1 2" key="1">
    <citation type="journal article" date="2021" name="Elife">
        <title>Chloroplast acquisition without the gene transfer in kleptoplastic sea slugs, Plakobranchus ocellatus.</title>
        <authorList>
            <person name="Maeda T."/>
            <person name="Takahashi S."/>
            <person name="Yoshida T."/>
            <person name="Shimamura S."/>
            <person name="Takaki Y."/>
            <person name="Nagai Y."/>
            <person name="Toyoda A."/>
            <person name="Suzuki Y."/>
            <person name="Arimoto A."/>
            <person name="Ishii H."/>
            <person name="Satoh N."/>
            <person name="Nishiyama T."/>
            <person name="Hasebe M."/>
            <person name="Maruyama T."/>
            <person name="Minagawa J."/>
            <person name="Obokata J."/>
            <person name="Shigenobu S."/>
        </authorList>
    </citation>
    <scope>NUCLEOTIDE SEQUENCE [LARGE SCALE GENOMIC DNA]</scope>
</reference>
<organism evidence="1 2">
    <name type="scientific">Plakobranchus ocellatus</name>
    <dbReference type="NCBI Taxonomy" id="259542"/>
    <lineage>
        <taxon>Eukaryota</taxon>
        <taxon>Metazoa</taxon>
        <taxon>Spiralia</taxon>
        <taxon>Lophotrochozoa</taxon>
        <taxon>Mollusca</taxon>
        <taxon>Gastropoda</taxon>
        <taxon>Heterobranchia</taxon>
        <taxon>Euthyneura</taxon>
        <taxon>Panpulmonata</taxon>
        <taxon>Sacoglossa</taxon>
        <taxon>Placobranchoidea</taxon>
        <taxon>Plakobranchidae</taxon>
        <taxon>Plakobranchus</taxon>
    </lineage>
</organism>
<gene>
    <name evidence="1" type="ORF">PoB_007284300</name>
</gene>
<protein>
    <submittedName>
        <fullName evidence="1">Uncharacterized protein</fullName>
    </submittedName>
</protein>
<evidence type="ECO:0000313" key="2">
    <source>
        <dbReference type="Proteomes" id="UP000735302"/>
    </source>
</evidence>
<accession>A0AAV4DPS5</accession>
<dbReference type="AlphaFoldDB" id="A0AAV4DPS5"/>
<keyword evidence="2" id="KW-1185">Reference proteome</keyword>
<evidence type="ECO:0000313" key="1">
    <source>
        <dbReference type="EMBL" id="GFO46338.1"/>
    </source>
</evidence>
<comment type="caution">
    <text evidence="1">The sequence shown here is derived from an EMBL/GenBank/DDBJ whole genome shotgun (WGS) entry which is preliminary data.</text>
</comment>
<proteinExistence type="predicted"/>